<dbReference type="GO" id="GO:0016747">
    <property type="term" value="F:acyltransferase activity, transferring groups other than amino-acyl groups"/>
    <property type="evidence" value="ECO:0007669"/>
    <property type="project" value="InterPro"/>
</dbReference>
<reference evidence="2" key="1">
    <citation type="submission" date="2022-10" db="EMBL/GenBank/DDBJ databases">
        <title>Culturing micro-colonial fungi from biological soil crusts in the Mojave desert and describing Neophaeococcomyces mojavensis, and introducing the new genera and species Taxawa tesnikishii.</title>
        <authorList>
            <person name="Kurbessoian T."/>
            <person name="Stajich J.E."/>
        </authorList>
    </citation>
    <scope>NUCLEOTIDE SEQUENCE</scope>
    <source>
        <strain evidence="2">TK_41</strain>
    </source>
</reference>
<keyword evidence="3" id="KW-1185">Reference proteome</keyword>
<dbReference type="Pfam" id="PF13302">
    <property type="entry name" value="Acetyltransf_3"/>
    <property type="match status" value="1"/>
</dbReference>
<dbReference type="AlphaFoldDB" id="A0AA39CJC3"/>
<dbReference type="PROSITE" id="PS51186">
    <property type="entry name" value="GNAT"/>
    <property type="match status" value="1"/>
</dbReference>
<dbReference type="EMBL" id="JAPDRK010000007">
    <property type="protein sequence ID" value="KAJ9610397.1"/>
    <property type="molecule type" value="Genomic_DNA"/>
</dbReference>
<protein>
    <recommendedName>
        <fullName evidence="1">N-acetyltransferase domain-containing protein</fullName>
    </recommendedName>
</protein>
<dbReference type="Proteomes" id="UP001172673">
    <property type="component" value="Unassembled WGS sequence"/>
</dbReference>
<evidence type="ECO:0000313" key="3">
    <source>
        <dbReference type="Proteomes" id="UP001172673"/>
    </source>
</evidence>
<name>A0AA39CJC3_9EURO</name>
<dbReference type="InterPro" id="IPR016181">
    <property type="entry name" value="Acyl_CoA_acyltransferase"/>
</dbReference>
<sequence>MASSLDSPFPLIQTDRPILRVFDPSRPSDYEAVLSIYDCPYALRTIGNPGLYTRHGADTRCAKFHPRPPNFPTSKPFPSHPWHLIYLRSNPSVLVGTTSLFHRHPLPSPDLGYFIHEEFTNQGYATEAGKAALKWWTEEMGVKDIWAGTFDTNYVSQRVARKIGFVDGGVIRLVMSDELTREGRAFVPEGMETMLDGLTIDVRQK</sequence>
<proteinExistence type="predicted"/>
<dbReference type="Gene3D" id="3.40.630.30">
    <property type="match status" value="1"/>
</dbReference>
<accession>A0AA39CJC3</accession>
<feature type="domain" description="N-acetyltransferase" evidence="1">
    <location>
        <begin position="20"/>
        <end position="182"/>
    </location>
</feature>
<evidence type="ECO:0000313" key="2">
    <source>
        <dbReference type="EMBL" id="KAJ9610397.1"/>
    </source>
</evidence>
<organism evidence="2 3">
    <name type="scientific">Cladophialophora chaetospira</name>
    <dbReference type="NCBI Taxonomy" id="386627"/>
    <lineage>
        <taxon>Eukaryota</taxon>
        <taxon>Fungi</taxon>
        <taxon>Dikarya</taxon>
        <taxon>Ascomycota</taxon>
        <taxon>Pezizomycotina</taxon>
        <taxon>Eurotiomycetes</taxon>
        <taxon>Chaetothyriomycetidae</taxon>
        <taxon>Chaetothyriales</taxon>
        <taxon>Herpotrichiellaceae</taxon>
        <taxon>Cladophialophora</taxon>
    </lineage>
</organism>
<comment type="caution">
    <text evidence="2">The sequence shown here is derived from an EMBL/GenBank/DDBJ whole genome shotgun (WGS) entry which is preliminary data.</text>
</comment>
<dbReference type="InterPro" id="IPR000182">
    <property type="entry name" value="GNAT_dom"/>
</dbReference>
<dbReference type="PANTHER" id="PTHR43792">
    <property type="entry name" value="GNAT FAMILY, PUTATIVE (AFU_ORTHOLOGUE AFUA_3G00765)-RELATED-RELATED"/>
    <property type="match status" value="1"/>
</dbReference>
<evidence type="ECO:0000259" key="1">
    <source>
        <dbReference type="PROSITE" id="PS51186"/>
    </source>
</evidence>
<gene>
    <name evidence="2" type="ORF">H2200_005174</name>
</gene>
<dbReference type="SUPFAM" id="SSF55729">
    <property type="entry name" value="Acyl-CoA N-acyltransferases (Nat)"/>
    <property type="match status" value="1"/>
</dbReference>
<dbReference type="InterPro" id="IPR051531">
    <property type="entry name" value="N-acetyltransferase"/>
</dbReference>